<gene>
    <name evidence="1" type="ORF">Aau02nite_85960</name>
</gene>
<proteinExistence type="predicted"/>
<dbReference type="RefSeq" id="WP_212994431.1">
    <property type="nucleotide sequence ID" value="NZ_BAABEA010000048.1"/>
</dbReference>
<evidence type="ECO:0000313" key="2">
    <source>
        <dbReference type="Proteomes" id="UP000681340"/>
    </source>
</evidence>
<evidence type="ECO:0000313" key="1">
    <source>
        <dbReference type="EMBL" id="GIM79473.1"/>
    </source>
</evidence>
<sequence length="125" mass="13012">MTIDSPVSAAVAALRGQEISAEALRTVADGVSALIRYLNHATQPWSAPAALPATADTARLIGALHEITHHLHLTLEQTGDRIAATGHDSEEARRAAGHLGSAHEALREVTRHLAQAHAAAAQLSG</sequence>
<dbReference type="EMBL" id="BOQL01000082">
    <property type="protein sequence ID" value="GIM79473.1"/>
    <property type="molecule type" value="Genomic_DNA"/>
</dbReference>
<reference evidence="1" key="1">
    <citation type="submission" date="2021-03" db="EMBL/GenBank/DDBJ databases">
        <title>Whole genome shotgun sequence of Actinoplanes auranticolor NBRC 12245.</title>
        <authorList>
            <person name="Komaki H."/>
            <person name="Tamura T."/>
        </authorList>
    </citation>
    <scope>NUCLEOTIDE SEQUENCE</scope>
    <source>
        <strain evidence="1">NBRC 12245</strain>
    </source>
</reference>
<protein>
    <submittedName>
        <fullName evidence="1">Uncharacterized protein</fullName>
    </submittedName>
</protein>
<keyword evidence="2" id="KW-1185">Reference proteome</keyword>
<organism evidence="1 2">
    <name type="scientific">Actinoplanes auranticolor</name>
    <dbReference type="NCBI Taxonomy" id="47988"/>
    <lineage>
        <taxon>Bacteria</taxon>
        <taxon>Bacillati</taxon>
        <taxon>Actinomycetota</taxon>
        <taxon>Actinomycetes</taxon>
        <taxon>Micromonosporales</taxon>
        <taxon>Micromonosporaceae</taxon>
        <taxon>Actinoplanes</taxon>
    </lineage>
</organism>
<name>A0A919SYR6_9ACTN</name>
<dbReference type="Proteomes" id="UP000681340">
    <property type="component" value="Unassembled WGS sequence"/>
</dbReference>
<comment type="caution">
    <text evidence="1">The sequence shown here is derived from an EMBL/GenBank/DDBJ whole genome shotgun (WGS) entry which is preliminary data.</text>
</comment>
<accession>A0A919SYR6</accession>
<dbReference type="AlphaFoldDB" id="A0A919SYR6"/>